<feature type="binding site" evidence="5">
    <location>
        <position position="154"/>
    </location>
    <ligand>
        <name>S-adenosyl-L-methionine</name>
        <dbReference type="ChEBI" id="CHEBI:59789"/>
    </ligand>
</feature>
<dbReference type="Proteomes" id="UP000244081">
    <property type="component" value="Unassembled WGS sequence"/>
</dbReference>
<sequence length="291" mass="31311">MTTRPGPITLGGAYRRVRDALRAAGMASPETDARLLVADVTGLEPARLVIEENLPIGEDEAARLDAHLAARLARKPVGRIVGRREFWGLDFELAPETLEPRPDTETLVEAALAFVDETGGRERALRITDLGTGTGAILVALLSELPNAWGLASDIQPGALHVARRNAAANGVANRMDFVCTSWMDAIGGDWDLIVSNPPYIPSADIAALEVEVRAHDPLTALDGGVDGLVPYHEIARVSAQRLGPGDAALIMEIGYDQGADVVRICRDAGFHQLDIRRDLAERDRVVVARR</sequence>
<dbReference type="InterPro" id="IPR050320">
    <property type="entry name" value="N5-glutamine_MTase"/>
</dbReference>
<keyword evidence="9" id="KW-1185">Reference proteome</keyword>
<accession>A0A2T5V5X7</accession>
<proteinExistence type="inferred from homology"/>
<dbReference type="Gene3D" id="1.10.8.10">
    <property type="entry name" value="DNA helicase RuvA subunit, C-terminal domain"/>
    <property type="match status" value="1"/>
</dbReference>
<keyword evidence="2 5" id="KW-0808">Transferase</keyword>
<dbReference type="AlphaFoldDB" id="A0A2T5V5X7"/>
<dbReference type="GO" id="GO:0003676">
    <property type="term" value="F:nucleic acid binding"/>
    <property type="evidence" value="ECO:0007669"/>
    <property type="project" value="InterPro"/>
</dbReference>
<evidence type="ECO:0000313" key="8">
    <source>
        <dbReference type="EMBL" id="PTW59162.1"/>
    </source>
</evidence>
<feature type="domain" description="Methyltransferase small" evidence="6">
    <location>
        <begin position="124"/>
        <end position="201"/>
    </location>
</feature>
<keyword evidence="3 5" id="KW-0949">S-adenosyl-L-methionine</keyword>
<comment type="caution">
    <text evidence="8">The sequence shown here is derived from an EMBL/GenBank/DDBJ whole genome shotgun (WGS) entry which is preliminary data.</text>
</comment>
<evidence type="ECO:0000259" key="6">
    <source>
        <dbReference type="Pfam" id="PF05175"/>
    </source>
</evidence>
<dbReference type="GO" id="GO:0102559">
    <property type="term" value="F:peptide chain release factor N(5)-glutamine methyltransferase activity"/>
    <property type="evidence" value="ECO:0007669"/>
    <property type="project" value="UniProtKB-EC"/>
</dbReference>
<feature type="binding site" evidence="5">
    <location>
        <position position="197"/>
    </location>
    <ligand>
        <name>S-adenosyl-L-methionine</name>
        <dbReference type="ChEBI" id="CHEBI:59789"/>
    </ligand>
</feature>
<dbReference type="GO" id="GO:0032259">
    <property type="term" value="P:methylation"/>
    <property type="evidence" value="ECO:0007669"/>
    <property type="project" value="UniProtKB-KW"/>
</dbReference>
<protein>
    <recommendedName>
        <fullName evidence="5">Release factor glutamine methyltransferase</fullName>
        <shortName evidence="5">RF MTase</shortName>
        <ecNumber evidence="5">2.1.1.297</ecNumber>
    </recommendedName>
    <alternativeName>
        <fullName evidence="5">N5-glutamine methyltransferase PrmC</fullName>
    </alternativeName>
    <alternativeName>
        <fullName evidence="5">Protein-(glutamine-N5) MTase PrmC</fullName>
    </alternativeName>
    <alternativeName>
        <fullName evidence="5">Protein-glutamine N-methyltransferase PrmC</fullName>
    </alternativeName>
</protein>
<dbReference type="PANTHER" id="PTHR18895:SF74">
    <property type="entry name" value="MTRF1L RELEASE FACTOR GLUTAMINE METHYLTRANSFERASE"/>
    <property type="match status" value="1"/>
</dbReference>
<dbReference type="SUPFAM" id="SSF53335">
    <property type="entry name" value="S-adenosyl-L-methionine-dependent methyltransferases"/>
    <property type="match status" value="1"/>
</dbReference>
<comment type="function">
    <text evidence="5">Methylates the class 1 translation termination release factors RF1/PrfA and RF2/PrfB on the glutamine residue of the universally conserved GGQ motif.</text>
</comment>
<dbReference type="EMBL" id="QAYG01000008">
    <property type="protein sequence ID" value="PTW59162.1"/>
    <property type="molecule type" value="Genomic_DNA"/>
</dbReference>
<name>A0A2T5V5X7_9HYPH</name>
<dbReference type="NCBIfam" id="TIGR00536">
    <property type="entry name" value="hemK_fam"/>
    <property type="match status" value="1"/>
</dbReference>
<dbReference type="CDD" id="cd02440">
    <property type="entry name" value="AdoMet_MTases"/>
    <property type="match status" value="1"/>
</dbReference>
<feature type="binding site" evidence="5">
    <location>
        <begin position="131"/>
        <end position="135"/>
    </location>
    <ligand>
        <name>S-adenosyl-L-methionine</name>
        <dbReference type="ChEBI" id="CHEBI:59789"/>
    </ligand>
</feature>
<reference evidence="8 9" key="1">
    <citation type="submission" date="2018-04" db="EMBL/GenBank/DDBJ databases">
        <title>Genomic Encyclopedia of Archaeal and Bacterial Type Strains, Phase II (KMG-II): from individual species to whole genera.</title>
        <authorList>
            <person name="Goeker M."/>
        </authorList>
    </citation>
    <scope>NUCLEOTIDE SEQUENCE [LARGE SCALE GENOMIC DNA]</scope>
    <source>
        <strain evidence="8 9">DSM 23382</strain>
    </source>
</reference>
<dbReference type="HAMAP" id="MF_02126">
    <property type="entry name" value="RF_methyltr_PrmC"/>
    <property type="match status" value="1"/>
</dbReference>
<feature type="binding site" evidence="5">
    <location>
        <position position="183"/>
    </location>
    <ligand>
        <name>S-adenosyl-L-methionine</name>
        <dbReference type="ChEBI" id="CHEBI:59789"/>
    </ligand>
</feature>
<dbReference type="Pfam" id="PF05175">
    <property type="entry name" value="MTS"/>
    <property type="match status" value="1"/>
</dbReference>
<dbReference type="PANTHER" id="PTHR18895">
    <property type="entry name" value="HEMK METHYLTRANSFERASE"/>
    <property type="match status" value="1"/>
</dbReference>
<evidence type="ECO:0000313" key="9">
    <source>
        <dbReference type="Proteomes" id="UP000244081"/>
    </source>
</evidence>
<dbReference type="InterPro" id="IPR007848">
    <property type="entry name" value="Small_mtfrase_dom"/>
</dbReference>
<evidence type="ECO:0000259" key="7">
    <source>
        <dbReference type="Pfam" id="PF17827"/>
    </source>
</evidence>
<dbReference type="NCBIfam" id="TIGR03534">
    <property type="entry name" value="RF_mod_PrmC"/>
    <property type="match status" value="1"/>
</dbReference>
<dbReference type="InterPro" id="IPR004556">
    <property type="entry name" value="HemK-like"/>
</dbReference>
<feature type="binding site" evidence="5">
    <location>
        <begin position="197"/>
        <end position="200"/>
    </location>
    <ligand>
        <name>substrate</name>
    </ligand>
</feature>
<dbReference type="RefSeq" id="WP_245926857.1">
    <property type="nucleotide sequence ID" value="NZ_QAYG01000008.1"/>
</dbReference>
<dbReference type="InterPro" id="IPR029063">
    <property type="entry name" value="SAM-dependent_MTases_sf"/>
</dbReference>
<dbReference type="PROSITE" id="PS00092">
    <property type="entry name" value="N6_MTASE"/>
    <property type="match status" value="1"/>
</dbReference>
<gene>
    <name evidence="5" type="primary">prmC</name>
    <name evidence="8" type="ORF">C8N35_108199</name>
</gene>
<dbReference type="EC" id="2.1.1.297" evidence="5"/>
<dbReference type="InterPro" id="IPR019874">
    <property type="entry name" value="RF_methyltr_PrmC"/>
</dbReference>
<feature type="domain" description="Release factor glutamine methyltransferase N-terminal" evidence="7">
    <location>
        <begin position="13"/>
        <end position="82"/>
    </location>
</feature>
<evidence type="ECO:0000256" key="3">
    <source>
        <dbReference type="ARBA" id="ARBA00022691"/>
    </source>
</evidence>
<dbReference type="Gene3D" id="3.40.50.150">
    <property type="entry name" value="Vaccinia Virus protein VP39"/>
    <property type="match status" value="1"/>
</dbReference>
<comment type="catalytic activity">
    <reaction evidence="4 5">
        <text>L-glutaminyl-[peptide chain release factor] + S-adenosyl-L-methionine = N(5)-methyl-L-glutaminyl-[peptide chain release factor] + S-adenosyl-L-homocysteine + H(+)</text>
        <dbReference type="Rhea" id="RHEA:42896"/>
        <dbReference type="Rhea" id="RHEA-COMP:10271"/>
        <dbReference type="Rhea" id="RHEA-COMP:10272"/>
        <dbReference type="ChEBI" id="CHEBI:15378"/>
        <dbReference type="ChEBI" id="CHEBI:30011"/>
        <dbReference type="ChEBI" id="CHEBI:57856"/>
        <dbReference type="ChEBI" id="CHEBI:59789"/>
        <dbReference type="ChEBI" id="CHEBI:61891"/>
        <dbReference type="EC" id="2.1.1.297"/>
    </reaction>
</comment>
<evidence type="ECO:0000256" key="1">
    <source>
        <dbReference type="ARBA" id="ARBA00022603"/>
    </source>
</evidence>
<keyword evidence="1 5" id="KW-0489">Methyltransferase</keyword>
<dbReference type="InterPro" id="IPR002052">
    <property type="entry name" value="DNA_methylase_N6_adenine_CS"/>
</dbReference>
<organism evidence="8 9">
    <name type="scientific">Breoghania corrubedonensis</name>
    <dbReference type="NCBI Taxonomy" id="665038"/>
    <lineage>
        <taxon>Bacteria</taxon>
        <taxon>Pseudomonadati</taxon>
        <taxon>Pseudomonadota</taxon>
        <taxon>Alphaproteobacteria</taxon>
        <taxon>Hyphomicrobiales</taxon>
        <taxon>Stappiaceae</taxon>
        <taxon>Breoghania</taxon>
    </lineage>
</organism>
<evidence type="ECO:0000256" key="2">
    <source>
        <dbReference type="ARBA" id="ARBA00022679"/>
    </source>
</evidence>
<comment type="similarity">
    <text evidence="5">Belongs to the protein N5-glutamine methyltransferase family. PrmC subfamily.</text>
</comment>
<dbReference type="InterPro" id="IPR040758">
    <property type="entry name" value="PrmC_N"/>
</dbReference>
<evidence type="ECO:0000256" key="4">
    <source>
        <dbReference type="ARBA" id="ARBA00048391"/>
    </source>
</evidence>
<dbReference type="Pfam" id="PF17827">
    <property type="entry name" value="PrmC_N"/>
    <property type="match status" value="1"/>
</dbReference>
<evidence type="ECO:0000256" key="5">
    <source>
        <dbReference type="HAMAP-Rule" id="MF_02126"/>
    </source>
</evidence>